<dbReference type="Pfam" id="PF00561">
    <property type="entry name" value="Abhydrolase_1"/>
    <property type="match status" value="1"/>
</dbReference>
<dbReference type="InterPro" id="IPR029058">
    <property type="entry name" value="AB_hydrolase_fold"/>
</dbReference>
<name>A0ABU1DGF7_9HYPH</name>
<dbReference type="SUPFAM" id="SSF53474">
    <property type="entry name" value="alpha/beta-Hydrolases"/>
    <property type="match status" value="1"/>
</dbReference>
<keyword evidence="5" id="KW-1185">Reference proteome</keyword>
<evidence type="ECO:0000256" key="1">
    <source>
        <dbReference type="ARBA" id="ARBA00022801"/>
    </source>
</evidence>
<dbReference type="EC" id="3.5.1.-" evidence="2"/>
<evidence type="ECO:0000313" key="4">
    <source>
        <dbReference type="EMBL" id="MDR4307212.1"/>
    </source>
</evidence>
<protein>
    <recommendedName>
        <fullName evidence="2">Putative carbamate hydrolase RutD</fullName>
        <ecNumber evidence="2">3.5.1.-</ecNumber>
    </recommendedName>
    <alternativeName>
        <fullName evidence="2">Aminohydrolase</fullName>
    </alternativeName>
</protein>
<dbReference type="EMBL" id="JADBEO010000021">
    <property type="protein sequence ID" value="MDR4307212.1"/>
    <property type="molecule type" value="Genomic_DNA"/>
</dbReference>
<dbReference type="HAMAP" id="MF_00832">
    <property type="entry name" value="RutD"/>
    <property type="match status" value="1"/>
</dbReference>
<gene>
    <name evidence="2 4" type="primary">rutD</name>
    <name evidence="4" type="ORF">IHQ68_11340</name>
</gene>
<comment type="caution">
    <text evidence="4">The sequence shown here is derived from an EMBL/GenBank/DDBJ whole genome shotgun (WGS) entry which is preliminary data.</text>
</comment>
<comment type="similarity">
    <text evidence="2">Belongs to the AB hydrolase superfamily. Hydrolase RutD family.</text>
</comment>
<dbReference type="PRINTS" id="PR00111">
    <property type="entry name" value="ABHYDROLASE"/>
</dbReference>
<dbReference type="NCBIfam" id="TIGR03611">
    <property type="entry name" value="RutD"/>
    <property type="match status" value="1"/>
</dbReference>
<dbReference type="InterPro" id="IPR019913">
    <property type="entry name" value="Pyrimidine_utilisation_RutD"/>
</dbReference>
<dbReference type="PANTHER" id="PTHR43433:SF5">
    <property type="entry name" value="AB HYDROLASE-1 DOMAIN-CONTAINING PROTEIN"/>
    <property type="match status" value="1"/>
</dbReference>
<evidence type="ECO:0000313" key="5">
    <source>
        <dbReference type="Proteomes" id="UP001181622"/>
    </source>
</evidence>
<dbReference type="Gene3D" id="3.40.50.1820">
    <property type="entry name" value="alpha/beta hydrolase"/>
    <property type="match status" value="1"/>
</dbReference>
<comment type="catalytic activity">
    <reaction evidence="2">
        <text>carbamate + 2 H(+) = NH4(+) + CO2</text>
        <dbReference type="Rhea" id="RHEA:15649"/>
        <dbReference type="ChEBI" id="CHEBI:13941"/>
        <dbReference type="ChEBI" id="CHEBI:15378"/>
        <dbReference type="ChEBI" id="CHEBI:16526"/>
        <dbReference type="ChEBI" id="CHEBI:28938"/>
    </reaction>
</comment>
<dbReference type="PANTHER" id="PTHR43433">
    <property type="entry name" value="HYDROLASE, ALPHA/BETA FOLD FAMILY PROTEIN"/>
    <property type="match status" value="1"/>
</dbReference>
<evidence type="ECO:0000256" key="2">
    <source>
        <dbReference type="HAMAP-Rule" id="MF_00832"/>
    </source>
</evidence>
<accession>A0ABU1DGF7</accession>
<keyword evidence="1 2" id="KW-0378">Hydrolase</keyword>
<evidence type="ECO:0000259" key="3">
    <source>
        <dbReference type="Pfam" id="PF00561"/>
    </source>
</evidence>
<organism evidence="4 5">
    <name type="scientific">Chelatococcus sambhunathii</name>
    <dbReference type="NCBI Taxonomy" id="363953"/>
    <lineage>
        <taxon>Bacteria</taxon>
        <taxon>Pseudomonadati</taxon>
        <taxon>Pseudomonadota</taxon>
        <taxon>Alphaproteobacteria</taxon>
        <taxon>Hyphomicrobiales</taxon>
        <taxon>Chelatococcaceae</taxon>
        <taxon>Chelatococcus</taxon>
    </lineage>
</organism>
<comment type="function">
    <text evidence="2">Involved in pyrimidine catabolism. May facilitate the hydrolysis of carbamate, a reaction that can also occur spontaneously.</text>
</comment>
<dbReference type="InterPro" id="IPR050471">
    <property type="entry name" value="AB_hydrolase"/>
</dbReference>
<dbReference type="Proteomes" id="UP001181622">
    <property type="component" value="Unassembled WGS sequence"/>
</dbReference>
<sequence>MIGLRYEATGRDGAGVETVVLSTGLGGFGAFWRPQLAGLAERYRVIAYDHRGCGANAGPLPDPYAIADMADDVLAILDDAAVERCHFVGHALGGLVGLELALTASERVASLTLVNAWAAVSSHTLRCFEARLALLKAVGVEAYVKAQPIFLYSAAFAAEREDAIAREVAHGIETFQGEDTLLRRVGALKAFDIRDRLTEIETPTLVAAARDDVLAPWTASRDLAAALPKARLWLQDEGGHAFTAADPEPFNEELLRFLEESRDG</sequence>
<dbReference type="InterPro" id="IPR000073">
    <property type="entry name" value="AB_hydrolase_1"/>
</dbReference>
<feature type="domain" description="AB hydrolase-1" evidence="3">
    <location>
        <begin position="18"/>
        <end position="241"/>
    </location>
</feature>
<reference evidence="4" key="1">
    <citation type="submission" date="2020-10" db="EMBL/GenBank/DDBJ databases">
        <authorList>
            <person name="Abbas A."/>
            <person name="Razzaq R."/>
            <person name="Waqas M."/>
            <person name="Abbas N."/>
            <person name="Nielsen T.K."/>
            <person name="Hansen L.H."/>
            <person name="Hussain S."/>
            <person name="Shahid M."/>
        </authorList>
    </citation>
    <scope>NUCLEOTIDE SEQUENCE</scope>
    <source>
        <strain evidence="4">S14</strain>
    </source>
</reference>
<proteinExistence type="inferred from homology"/>